<gene>
    <name evidence="1" type="ORF">O181_079599</name>
</gene>
<keyword evidence="2" id="KW-1185">Reference proteome</keyword>
<evidence type="ECO:0000313" key="1">
    <source>
        <dbReference type="EMBL" id="MBW0539884.1"/>
    </source>
</evidence>
<reference evidence="1" key="1">
    <citation type="submission" date="2021-03" db="EMBL/GenBank/DDBJ databases">
        <title>Draft genome sequence of rust myrtle Austropuccinia psidii MF-1, a brazilian biotype.</title>
        <authorList>
            <person name="Quecine M.C."/>
            <person name="Pachon D.M.R."/>
            <person name="Bonatelli M.L."/>
            <person name="Correr F.H."/>
            <person name="Franceschini L.M."/>
            <person name="Leite T.F."/>
            <person name="Margarido G.R.A."/>
            <person name="Almeida C.A."/>
            <person name="Ferrarezi J.A."/>
            <person name="Labate C.A."/>
        </authorList>
    </citation>
    <scope>NUCLEOTIDE SEQUENCE</scope>
    <source>
        <strain evidence="1">MF-1</strain>
    </source>
</reference>
<protein>
    <submittedName>
        <fullName evidence="1">Uncharacterized protein</fullName>
    </submittedName>
</protein>
<name>A0A9Q3FJ79_9BASI</name>
<dbReference type="EMBL" id="AVOT02044528">
    <property type="protein sequence ID" value="MBW0539884.1"/>
    <property type="molecule type" value="Genomic_DNA"/>
</dbReference>
<accession>A0A9Q3FJ79</accession>
<comment type="caution">
    <text evidence="1">The sequence shown here is derived from an EMBL/GenBank/DDBJ whole genome shotgun (WGS) entry which is preliminary data.</text>
</comment>
<dbReference type="Proteomes" id="UP000765509">
    <property type="component" value="Unassembled WGS sequence"/>
</dbReference>
<organism evidence="1 2">
    <name type="scientific">Austropuccinia psidii MF-1</name>
    <dbReference type="NCBI Taxonomy" id="1389203"/>
    <lineage>
        <taxon>Eukaryota</taxon>
        <taxon>Fungi</taxon>
        <taxon>Dikarya</taxon>
        <taxon>Basidiomycota</taxon>
        <taxon>Pucciniomycotina</taxon>
        <taxon>Pucciniomycetes</taxon>
        <taxon>Pucciniales</taxon>
        <taxon>Sphaerophragmiaceae</taxon>
        <taxon>Austropuccinia</taxon>
    </lineage>
</organism>
<dbReference type="AlphaFoldDB" id="A0A9Q3FJ79"/>
<evidence type="ECO:0000313" key="2">
    <source>
        <dbReference type="Proteomes" id="UP000765509"/>
    </source>
</evidence>
<proteinExistence type="predicted"/>
<sequence length="222" mass="26170">MIPPHSKDFGFPRDHSLQRETTISWNRGLEKREVEVVQSHNKWENEPSYTFQVGFQQKTSRDGFHRIVFSNPSNLQRTSPMENGRQRIQPRVPLQRTCRKYSENFPQRGILQRTYHRKEMEPEITYSDPLRLMRTGNPTRLPSGFTPLKNQQLSDQESPCFLIPDRIQERKRIIGPEQDFFQPEAGRVRLYDPEIVGPVARSTKKQKTAWLKILLMQLAALR</sequence>